<dbReference type="Proteomes" id="UP000600918">
    <property type="component" value="Unassembled WGS sequence"/>
</dbReference>
<keyword evidence="13 17" id="KW-0472">Membrane</keyword>
<keyword evidence="19" id="KW-1185">Reference proteome</keyword>
<evidence type="ECO:0000256" key="5">
    <source>
        <dbReference type="ARBA" id="ARBA00022448"/>
    </source>
</evidence>
<dbReference type="PANTHER" id="PTHR13327">
    <property type="entry name" value="NADH-UBIQUINONE OXIDOREDUCTASE ESSS SUBUNIT, MITOCHONDRIAL PRECURSOR"/>
    <property type="match status" value="1"/>
</dbReference>
<proteinExistence type="inferred from homology"/>
<dbReference type="Pfam" id="PF10183">
    <property type="entry name" value="ESSS"/>
    <property type="match status" value="1"/>
</dbReference>
<evidence type="ECO:0000256" key="2">
    <source>
        <dbReference type="ARBA" id="ARBA00004434"/>
    </source>
</evidence>
<evidence type="ECO:0000256" key="12">
    <source>
        <dbReference type="ARBA" id="ARBA00023128"/>
    </source>
</evidence>
<gene>
    <name evidence="18" type="ORF">H0235_014199</name>
</gene>
<comment type="caution">
    <text evidence="18">The sequence shown here is derived from an EMBL/GenBank/DDBJ whole genome shotgun (WGS) entry which is preliminary data.</text>
</comment>
<evidence type="ECO:0000256" key="10">
    <source>
        <dbReference type="ARBA" id="ARBA00022982"/>
    </source>
</evidence>
<comment type="subcellular location">
    <subcellularLocation>
        <location evidence="2">Mitochondrion inner membrane</location>
        <topology evidence="2">Single-pass membrane protein</topology>
    </subcellularLocation>
</comment>
<evidence type="ECO:0000256" key="1">
    <source>
        <dbReference type="ARBA" id="ARBA00003195"/>
    </source>
</evidence>
<dbReference type="EMBL" id="JACSDY010000014">
    <property type="protein sequence ID" value="KAF7409347.1"/>
    <property type="molecule type" value="Genomic_DNA"/>
</dbReference>
<keyword evidence="11 17" id="KW-1133">Transmembrane helix</keyword>
<evidence type="ECO:0000256" key="17">
    <source>
        <dbReference type="SAM" id="Phobius"/>
    </source>
</evidence>
<dbReference type="GO" id="GO:0005743">
    <property type="term" value="C:mitochondrial inner membrane"/>
    <property type="evidence" value="ECO:0007669"/>
    <property type="project" value="UniProtKB-SubCell"/>
</dbReference>
<evidence type="ECO:0000256" key="3">
    <source>
        <dbReference type="ARBA" id="ARBA00008915"/>
    </source>
</evidence>
<feature type="transmembrane region" description="Helical" evidence="17">
    <location>
        <begin position="72"/>
        <end position="90"/>
    </location>
</feature>
<evidence type="ECO:0000313" key="19">
    <source>
        <dbReference type="Proteomes" id="UP000600918"/>
    </source>
</evidence>
<evidence type="ECO:0000256" key="15">
    <source>
        <dbReference type="ARBA" id="ARBA00031387"/>
    </source>
</evidence>
<keyword evidence="7 17" id="KW-0812">Transmembrane</keyword>
<accession>A0A834KNU5</accession>
<dbReference type="InterPro" id="IPR019329">
    <property type="entry name" value="NADH_UbQ_OxRdtase_ESSS_su"/>
</dbReference>
<evidence type="ECO:0000313" key="18">
    <source>
        <dbReference type="EMBL" id="KAF7409347.1"/>
    </source>
</evidence>
<name>A0A834KNU5_VESPE</name>
<evidence type="ECO:0000256" key="4">
    <source>
        <dbReference type="ARBA" id="ARBA00018632"/>
    </source>
</evidence>
<evidence type="ECO:0000256" key="7">
    <source>
        <dbReference type="ARBA" id="ARBA00022692"/>
    </source>
</evidence>
<evidence type="ECO:0000256" key="6">
    <source>
        <dbReference type="ARBA" id="ARBA00022660"/>
    </source>
</evidence>
<sequence>MAGICRLGTLHTLKNGMNLLRLQKITCRAITTSPKKDDSTNIIESPEKKKPWVNYGFDETNELDDRRKMHELFFMGITIGMILTGYVLMYKPDLRTMATWAQREAYLQLRYREEHGLPPIDMNLIDPAKIVLPTDEELGDTEIII</sequence>
<evidence type="ECO:0000256" key="14">
    <source>
        <dbReference type="ARBA" id="ARBA00030753"/>
    </source>
</evidence>
<dbReference type="OrthoDB" id="5917019at2759"/>
<evidence type="ECO:0000256" key="13">
    <source>
        <dbReference type="ARBA" id="ARBA00023136"/>
    </source>
</evidence>
<evidence type="ECO:0000256" key="11">
    <source>
        <dbReference type="ARBA" id="ARBA00022989"/>
    </source>
</evidence>
<keyword evidence="10" id="KW-0249">Electron transport</keyword>
<keyword evidence="12" id="KW-0496">Mitochondrion</keyword>
<comment type="similarity">
    <text evidence="3">Belongs to the complex I NDUFB11 subunit family.</text>
</comment>
<comment type="subunit">
    <text evidence="16">Complex I is composed of 45 different subunits. Interacts with BCAP31.</text>
</comment>
<protein>
    <recommendedName>
        <fullName evidence="4">NADH dehydrogenase [ubiquinone] 1 beta subcomplex subunit 11, mitochondrial</fullName>
    </recommendedName>
    <alternativeName>
        <fullName evidence="15">Complex I-ESSS</fullName>
    </alternativeName>
    <alternativeName>
        <fullName evidence="14">NADH-ubiquinone oxidoreductase ESSS subunit</fullName>
    </alternativeName>
</protein>
<organism evidence="18 19">
    <name type="scientific">Vespula pensylvanica</name>
    <name type="common">Western yellow jacket</name>
    <name type="synonym">Wasp</name>
    <dbReference type="NCBI Taxonomy" id="30213"/>
    <lineage>
        <taxon>Eukaryota</taxon>
        <taxon>Metazoa</taxon>
        <taxon>Ecdysozoa</taxon>
        <taxon>Arthropoda</taxon>
        <taxon>Hexapoda</taxon>
        <taxon>Insecta</taxon>
        <taxon>Pterygota</taxon>
        <taxon>Neoptera</taxon>
        <taxon>Endopterygota</taxon>
        <taxon>Hymenoptera</taxon>
        <taxon>Apocrita</taxon>
        <taxon>Aculeata</taxon>
        <taxon>Vespoidea</taxon>
        <taxon>Vespidae</taxon>
        <taxon>Vespinae</taxon>
        <taxon>Vespula</taxon>
    </lineage>
</organism>
<keyword evidence="6" id="KW-0679">Respiratory chain</keyword>
<evidence type="ECO:0000256" key="9">
    <source>
        <dbReference type="ARBA" id="ARBA00022946"/>
    </source>
</evidence>
<comment type="function">
    <text evidence="1">Accessory subunit of the mitochondrial membrane respiratory chain NADH dehydrogenase (Complex I), that is believed not to be involved in catalysis. Complex I functions in the transfer of electrons from NADH to the respiratory chain. The immediate electron acceptor for the enzyme is believed to be ubiquinone.</text>
</comment>
<keyword evidence="5" id="KW-0813">Transport</keyword>
<evidence type="ECO:0000256" key="16">
    <source>
        <dbReference type="ARBA" id="ARBA00046528"/>
    </source>
</evidence>
<keyword evidence="9" id="KW-0809">Transit peptide</keyword>
<dbReference type="AlphaFoldDB" id="A0A834KNU5"/>
<evidence type="ECO:0000256" key="8">
    <source>
        <dbReference type="ARBA" id="ARBA00022792"/>
    </source>
</evidence>
<reference evidence="18" key="1">
    <citation type="journal article" date="2020" name="G3 (Bethesda)">
        <title>High-Quality Assemblies for Three Invasive Social Wasps from the &lt;i&gt;Vespula&lt;/i&gt; Genus.</title>
        <authorList>
            <person name="Harrop T.W.R."/>
            <person name="Guhlin J."/>
            <person name="McLaughlin G.M."/>
            <person name="Permina E."/>
            <person name="Stockwell P."/>
            <person name="Gilligan J."/>
            <person name="Le Lec M.F."/>
            <person name="Gruber M.A.M."/>
            <person name="Quinn O."/>
            <person name="Lovegrove M."/>
            <person name="Duncan E.J."/>
            <person name="Remnant E.J."/>
            <person name="Van Eeckhoven J."/>
            <person name="Graham B."/>
            <person name="Knapp R.A."/>
            <person name="Langford K.W."/>
            <person name="Kronenberg Z."/>
            <person name="Press M.O."/>
            <person name="Eacker S.M."/>
            <person name="Wilson-Rankin E.E."/>
            <person name="Purcell J."/>
            <person name="Lester P.J."/>
            <person name="Dearden P.K."/>
        </authorList>
    </citation>
    <scope>NUCLEOTIDE SEQUENCE</scope>
    <source>
        <strain evidence="18">Volc-1</strain>
    </source>
</reference>
<dbReference type="PANTHER" id="PTHR13327:SF0">
    <property type="entry name" value="NADH DEHYDROGENASE [UBIQUINONE] 1 BETA SUBCOMPLEX SUBUNIT 11, MITOCHONDRIAL"/>
    <property type="match status" value="1"/>
</dbReference>
<keyword evidence="8" id="KW-0999">Mitochondrion inner membrane</keyword>